<dbReference type="GeneID" id="71987640"/>
<reference evidence="1" key="2">
    <citation type="journal article" date="2022" name="Microb. Genom.">
        <title>A chromosome-scale genome assembly of the tomato pathogen Cladosporium fulvum reveals a compartmentalized genome architecture and the presence of a dispensable chromosome.</title>
        <authorList>
            <person name="Zaccaron A.Z."/>
            <person name="Chen L.H."/>
            <person name="Samaras A."/>
            <person name="Stergiopoulos I."/>
        </authorList>
    </citation>
    <scope>NUCLEOTIDE SEQUENCE</scope>
    <source>
        <strain evidence="1">Race5_Kim</strain>
    </source>
</reference>
<gene>
    <name evidence="1" type="ORF">CLAFUR5_07762</name>
</gene>
<dbReference type="Proteomes" id="UP000756132">
    <property type="component" value="Chromosome 3"/>
</dbReference>
<dbReference type="EMBL" id="CP090165">
    <property type="protein sequence ID" value="UJO14730.1"/>
    <property type="molecule type" value="Genomic_DNA"/>
</dbReference>
<accession>A0A9Q8P632</accession>
<dbReference type="AlphaFoldDB" id="A0A9Q8P632"/>
<reference evidence="1" key="1">
    <citation type="submission" date="2021-12" db="EMBL/GenBank/DDBJ databases">
        <authorList>
            <person name="Zaccaron A."/>
            <person name="Stergiopoulos I."/>
        </authorList>
    </citation>
    <scope>NUCLEOTIDE SEQUENCE</scope>
    <source>
        <strain evidence="1">Race5_Kim</strain>
    </source>
</reference>
<keyword evidence="2" id="KW-1185">Reference proteome</keyword>
<name>A0A9Q8P632_PASFU</name>
<protein>
    <submittedName>
        <fullName evidence="1">Uncharacterized protein</fullName>
    </submittedName>
</protein>
<evidence type="ECO:0000313" key="2">
    <source>
        <dbReference type="Proteomes" id="UP000756132"/>
    </source>
</evidence>
<proteinExistence type="predicted"/>
<evidence type="ECO:0000313" key="1">
    <source>
        <dbReference type="EMBL" id="UJO14730.1"/>
    </source>
</evidence>
<organism evidence="1 2">
    <name type="scientific">Passalora fulva</name>
    <name type="common">Tomato leaf mold</name>
    <name type="synonym">Cladosporium fulvum</name>
    <dbReference type="NCBI Taxonomy" id="5499"/>
    <lineage>
        <taxon>Eukaryota</taxon>
        <taxon>Fungi</taxon>
        <taxon>Dikarya</taxon>
        <taxon>Ascomycota</taxon>
        <taxon>Pezizomycotina</taxon>
        <taxon>Dothideomycetes</taxon>
        <taxon>Dothideomycetidae</taxon>
        <taxon>Mycosphaerellales</taxon>
        <taxon>Mycosphaerellaceae</taxon>
        <taxon>Fulvia</taxon>
    </lineage>
</organism>
<sequence>MSRQHERPSSTITMLTDIAINTPRPYTRTIGINGQLRTRSMPIDDRIQRSFATQTWPRANKQSRDDRELAGVSKSREDELVSFTGTWIPPSK</sequence>
<dbReference type="RefSeq" id="XP_047759096.1">
    <property type="nucleotide sequence ID" value="XM_047906910.1"/>
</dbReference>
<dbReference type="KEGG" id="ffu:CLAFUR5_07762"/>